<protein>
    <recommendedName>
        <fullName evidence="3">Chemotaxis protein CheA</fullName>
        <ecNumber evidence="2">2.7.13.3</ecNumber>
    </recommendedName>
</protein>
<evidence type="ECO:0000313" key="15">
    <source>
        <dbReference type="EMBL" id="MBE9398502.1"/>
    </source>
</evidence>
<dbReference type="InterPro" id="IPR005467">
    <property type="entry name" value="His_kinase_dom"/>
</dbReference>
<keyword evidence="4 10" id="KW-0597">Phosphoprotein</keyword>
<dbReference type="InterPro" id="IPR051315">
    <property type="entry name" value="Bact_Chemotaxis_CheA"/>
</dbReference>
<keyword evidence="7" id="KW-0902">Two-component regulatory system</keyword>
<feature type="modified residue" description="4-aspartylphosphate" evidence="10">
    <location>
        <position position="850"/>
    </location>
</feature>
<comment type="catalytic activity">
    <reaction evidence="1">
        <text>ATP + protein L-histidine = ADP + protein N-phospho-L-histidine.</text>
        <dbReference type="EC" id="2.7.13.3"/>
    </reaction>
</comment>
<dbReference type="Gene3D" id="3.30.565.10">
    <property type="entry name" value="Histidine kinase-like ATPase, C-terminal domain"/>
    <property type="match status" value="1"/>
</dbReference>
<dbReference type="PANTHER" id="PTHR43395:SF8">
    <property type="entry name" value="HISTIDINE KINASE"/>
    <property type="match status" value="1"/>
</dbReference>
<dbReference type="PRINTS" id="PR00344">
    <property type="entry name" value="BCTRLSENSOR"/>
</dbReference>
<dbReference type="SUPFAM" id="SSF52172">
    <property type="entry name" value="CheY-like"/>
    <property type="match status" value="1"/>
</dbReference>
<dbReference type="InterPro" id="IPR001789">
    <property type="entry name" value="Sig_transdc_resp-reg_receiver"/>
</dbReference>
<dbReference type="InterPro" id="IPR036061">
    <property type="entry name" value="CheW-like_dom_sf"/>
</dbReference>
<gene>
    <name evidence="15" type="ORF">IOQ59_14670</name>
</gene>
<keyword evidence="6" id="KW-0418">Kinase</keyword>
<evidence type="ECO:0000256" key="10">
    <source>
        <dbReference type="PROSITE-ProRule" id="PRU00169"/>
    </source>
</evidence>
<dbReference type="PROSITE" id="PS50894">
    <property type="entry name" value="HPT"/>
    <property type="match status" value="1"/>
</dbReference>
<dbReference type="InterPro" id="IPR003594">
    <property type="entry name" value="HATPase_dom"/>
</dbReference>
<evidence type="ECO:0000256" key="3">
    <source>
        <dbReference type="ARBA" id="ARBA00021495"/>
    </source>
</evidence>
<evidence type="ECO:0000259" key="14">
    <source>
        <dbReference type="PROSITE" id="PS50894"/>
    </source>
</evidence>
<dbReference type="InterPro" id="IPR002545">
    <property type="entry name" value="CheW-lke_dom"/>
</dbReference>
<evidence type="ECO:0000256" key="7">
    <source>
        <dbReference type="ARBA" id="ARBA00023012"/>
    </source>
</evidence>
<evidence type="ECO:0000256" key="6">
    <source>
        <dbReference type="ARBA" id="ARBA00022777"/>
    </source>
</evidence>
<evidence type="ECO:0000259" key="13">
    <source>
        <dbReference type="PROSITE" id="PS50110"/>
    </source>
</evidence>
<reference evidence="15" key="1">
    <citation type="submission" date="2020-10" db="EMBL/GenBank/DDBJ databases">
        <title>Bacterium isolated from coastal waters sediment.</title>
        <authorList>
            <person name="Chen R.-J."/>
            <person name="Lu D.-C."/>
            <person name="Zhu K.-L."/>
            <person name="Du Z.-J."/>
        </authorList>
    </citation>
    <scope>NUCLEOTIDE SEQUENCE</scope>
    <source>
        <strain evidence="15">N1Y112</strain>
    </source>
</reference>
<dbReference type="Gene3D" id="1.20.120.160">
    <property type="entry name" value="HPT domain"/>
    <property type="match status" value="1"/>
</dbReference>
<dbReference type="EC" id="2.7.13.3" evidence="2"/>
<feature type="compositionally biased region" description="Low complexity" evidence="11">
    <location>
        <begin position="302"/>
        <end position="314"/>
    </location>
</feature>
<evidence type="ECO:0000256" key="8">
    <source>
        <dbReference type="ARBA" id="ARBA00035100"/>
    </source>
</evidence>
<dbReference type="Gene3D" id="2.30.30.40">
    <property type="entry name" value="SH3 Domains"/>
    <property type="match status" value="1"/>
</dbReference>
<evidence type="ECO:0000313" key="16">
    <source>
        <dbReference type="Proteomes" id="UP000640333"/>
    </source>
</evidence>
<dbReference type="InterPro" id="IPR008207">
    <property type="entry name" value="Sig_transdc_His_kin_Hpt_dom"/>
</dbReference>
<feature type="modified residue" description="Phosphohistidine" evidence="9">
    <location>
        <position position="194"/>
    </location>
</feature>
<dbReference type="GO" id="GO:0006935">
    <property type="term" value="P:chemotaxis"/>
    <property type="evidence" value="ECO:0007669"/>
    <property type="project" value="InterPro"/>
</dbReference>
<organism evidence="15 16">
    <name type="scientific">Pontibacterium sinense</name>
    <dbReference type="NCBI Taxonomy" id="2781979"/>
    <lineage>
        <taxon>Bacteria</taxon>
        <taxon>Pseudomonadati</taxon>
        <taxon>Pseudomonadota</taxon>
        <taxon>Gammaproteobacteria</taxon>
        <taxon>Oceanospirillales</taxon>
        <taxon>Oceanospirillaceae</taxon>
        <taxon>Pontibacterium</taxon>
    </lineage>
</organism>
<accession>A0A8J7FR69</accession>
<comment type="function">
    <text evidence="8">Involved in the transmission of sensory signals from the chemoreceptors to the flagellar motors. CheA is autophosphorylated; it can transfer its phosphate group to either CheB or CheY.</text>
</comment>
<dbReference type="Proteomes" id="UP000640333">
    <property type="component" value="Unassembled WGS sequence"/>
</dbReference>
<dbReference type="FunFam" id="3.30.565.10:FF:000016">
    <property type="entry name" value="Chemotaxis protein CheA, putative"/>
    <property type="match status" value="1"/>
</dbReference>
<dbReference type="PANTHER" id="PTHR43395">
    <property type="entry name" value="SENSOR HISTIDINE KINASE CHEA"/>
    <property type="match status" value="1"/>
</dbReference>
<keyword evidence="5" id="KW-0808">Transferase</keyword>
<evidence type="ECO:0000256" key="2">
    <source>
        <dbReference type="ARBA" id="ARBA00012438"/>
    </source>
</evidence>
<dbReference type="InterPro" id="IPR011006">
    <property type="entry name" value="CheY-like_superfamily"/>
</dbReference>
<evidence type="ECO:0000256" key="5">
    <source>
        <dbReference type="ARBA" id="ARBA00022679"/>
    </source>
</evidence>
<dbReference type="SUPFAM" id="SSF55874">
    <property type="entry name" value="ATPase domain of HSP90 chaperone/DNA topoisomerase II/histidine kinase"/>
    <property type="match status" value="1"/>
</dbReference>
<dbReference type="SUPFAM" id="SSF47226">
    <property type="entry name" value="Histidine-containing phosphotransfer domain, HPT domain"/>
    <property type="match status" value="1"/>
</dbReference>
<feature type="domain" description="HPt" evidence="14">
    <location>
        <begin position="152"/>
        <end position="254"/>
    </location>
</feature>
<dbReference type="SMART" id="SM00260">
    <property type="entry name" value="CheW"/>
    <property type="match status" value="1"/>
</dbReference>
<sequence length="931" mass="102897">MLTHSIVELTASWQKDNVIYDSSLIAESTDALTMVCRALETLNLRGIHLLLGGLQVNLQQMAVTEPTQARHSQLVRCLQSVQEHLSEIENSSVQTTLIDLCRSPVLPCPLSEKQAEFLGQLLALASIQTAKDIAKQTAVSTDVSVEIQDDLDPNLHDMLIVELPSLTDDFLNSLQKVIETGSLQDLDAARRTAHTIKGLGNMAGIQGLANLTHELENILDTLVDTQSLPGQKLKDDLQEAADCLAAMSESVTDKMAPPDNALPILQGIMDWSYLLKTEGVSAAAGERPESVASDSPEDETPQKAPKANPAPAVADSQERKEENFLRVPQTLLDNLFRITGESNTLTSQQDESITQLRTLTRTNRERQRHLQHLIFELEQQLNEYYTLHPELDPESEGFDPLEMDNYNEMHTSLSRLHESAADVREVEQEMDAQIRHLTDLHVAQSGLQKENLSNILSTRLVAVKTISTRVQRIMRQACRAAEKKAQLKIEGEDTLVDSQILTQLTDPLMHIIRNAVDHGLETPQERLDAGKPEEGLLKLRFYQENDEIRIACEDDGSGIDTDKVRSIAAQKGLVEEHAILSDTELQRIILLPGFSTRDEVSQLSGRGIGLDVVNQQIMRMQGTLSIDSTRGQGTLFELSMPASSLMIRALLVRAGRQLVALSSHGIEQSILSLDGQLHQVGDDYRFTVGDEDYRALALETLLAEPRAQYGGDNIHPVLIINLGQGEKVALMVKEIIAHRELVFKEMGEYLPDIPGIPGVTILANGEAAPIIDLPARVLHHQTSHIEFSELLESETLPDLPKLMVVDDSISARKALVTLLKDTGYEVSTAIDGLDALNQIRKEPPDLILTDLEMPRMSGIELSSAIRNNAATSDIPVIMITSRSSDRHRNEAKAAGISSYLSKPWTENNLLDQVQTHLKREVPEAAPEKVLM</sequence>
<evidence type="ECO:0000259" key="12">
    <source>
        <dbReference type="PROSITE" id="PS50109"/>
    </source>
</evidence>
<evidence type="ECO:0000256" key="4">
    <source>
        <dbReference type="ARBA" id="ARBA00022553"/>
    </source>
</evidence>
<dbReference type="SUPFAM" id="SSF50341">
    <property type="entry name" value="CheW-like"/>
    <property type="match status" value="1"/>
</dbReference>
<proteinExistence type="predicted"/>
<dbReference type="PROSITE" id="PS50110">
    <property type="entry name" value="RESPONSE_REGULATORY"/>
    <property type="match status" value="1"/>
</dbReference>
<dbReference type="InterPro" id="IPR004358">
    <property type="entry name" value="Sig_transdc_His_kin-like_C"/>
</dbReference>
<feature type="domain" description="Response regulatory" evidence="13">
    <location>
        <begin position="801"/>
        <end position="917"/>
    </location>
</feature>
<evidence type="ECO:0000256" key="1">
    <source>
        <dbReference type="ARBA" id="ARBA00000085"/>
    </source>
</evidence>
<dbReference type="AlphaFoldDB" id="A0A8J7FR69"/>
<dbReference type="InterPro" id="IPR036890">
    <property type="entry name" value="HATPase_C_sf"/>
</dbReference>
<feature type="region of interest" description="Disordered" evidence="11">
    <location>
        <begin position="284"/>
        <end position="324"/>
    </location>
</feature>
<dbReference type="Pfam" id="PF02518">
    <property type="entry name" value="HATPase_c"/>
    <property type="match status" value="1"/>
</dbReference>
<dbReference type="EMBL" id="JADEYS010000015">
    <property type="protein sequence ID" value="MBE9398502.1"/>
    <property type="molecule type" value="Genomic_DNA"/>
</dbReference>
<dbReference type="Pfam" id="PF01627">
    <property type="entry name" value="Hpt"/>
    <property type="match status" value="1"/>
</dbReference>
<dbReference type="PROSITE" id="PS50109">
    <property type="entry name" value="HIS_KIN"/>
    <property type="match status" value="1"/>
</dbReference>
<dbReference type="Gene3D" id="3.40.50.2300">
    <property type="match status" value="1"/>
</dbReference>
<dbReference type="Pfam" id="PF01584">
    <property type="entry name" value="CheW"/>
    <property type="match status" value="1"/>
</dbReference>
<dbReference type="CDD" id="cd00088">
    <property type="entry name" value="HPT"/>
    <property type="match status" value="1"/>
</dbReference>
<dbReference type="InterPro" id="IPR036641">
    <property type="entry name" value="HPT_dom_sf"/>
</dbReference>
<dbReference type="Pfam" id="PF00072">
    <property type="entry name" value="Response_reg"/>
    <property type="match status" value="1"/>
</dbReference>
<comment type="caution">
    <text evidence="15">The sequence shown here is derived from an EMBL/GenBank/DDBJ whole genome shotgun (WGS) entry which is preliminary data.</text>
</comment>
<evidence type="ECO:0000256" key="11">
    <source>
        <dbReference type="SAM" id="MobiDB-lite"/>
    </source>
</evidence>
<evidence type="ECO:0000256" key="9">
    <source>
        <dbReference type="PROSITE-ProRule" id="PRU00110"/>
    </source>
</evidence>
<dbReference type="GO" id="GO:0000155">
    <property type="term" value="F:phosphorelay sensor kinase activity"/>
    <property type="evidence" value="ECO:0007669"/>
    <property type="project" value="UniProtKB-ARBA"/>
</dbReference>
<name>A0A8J7FR69_9GAMM</name>
<dbReference type="SMART" id="SM00073">
    <property type="entry name" value="HPT"/>
    <property type="match status" value="1"/>
</dbReference>
<keyword evidence="16" id="KW-1185">Reference proteome</keyword>
<feature type="domain" description="Histidine kinase" evidence="12">
    <location>
        <begin position="404"/>
        <end position="644"/>
    </location>
</feature>
<dbReference type="SMART" id="SM00448">
    <property type="entry name" value="REC"/>
    <property type="match status" value="1"/>
</dbReference>
<dbReference type="SMART" id="SM00387">
    <property type="entry name" value="HATPase_c"/>
    <property type="match status" value="1"/>
</dbReference>